<evidence type="ECO:0000256" key="4">
    <source>
        <dbReference type="ARBA" id="ARBA00023136"/>
    </source>
</evidence>
<feature type="transmembrane region" description="Helical" evidence="6">
    <location>
        <begin position="176"/>
        <end position="196"/>
    </location>
</feature>
<organism evidence="7 8">
    <name type="scientific">Amniculicola lignicola CBS 123094</name>
    <dbReference type="NCBI Taxonomy" id="1392246"/>
    <lineage>
        <taxon>Eukaryota</taxon>
        <taxon>Fungi</taxon>
        <taxon>Dikarya</taxon>
        <taxon>Ascomycota</taxon>
        <taxon>Pezizomycotina</taxon>
        <taxon>Dothideomycetes</taxon>
        <taxon>Pleosporomycetidae</taxon>
        <taxon>Pleosporales</taxon>
        <taxon>Amniculicolaceae</taxon>
        <taxon>Amniculicola</taxon>
    </lineage>
</organism>
<name>A0A6A5WB38_9PLEO</name>
<gene>
    <name evidence="7" type="ORF">P154DRAFT_577253</name>
</gene>
<dbReference type="InterPro" id="IPR051694">
    <property type="entry name" value="Immunoregulatory_rcpt-like"/>
</dbReference>
<dbReference type="GO" id="GO:0071944">
    <property type="term" value="C:cell periphery"/>
    <property type="evidence" value="ECO:0007669"/>
    <property type="project" value="UniProtKB-ARBA"/>
</dbReference>
<feature type="region of interest" description="Disordered" evidence="5">
    <location>
        <begin position="348"/>
        <end position="386"/>
    </location>
</feature>
<keyword evidence="8" id="KW-1185">Reference proteome</keyword>
<feature type="region of interest" description="Disordered" evidence="5">
    <location>
        <begin position="119"/>
        <end position="141"/>
    </location>
</feature>
<dbReference type="GO" id="GO:0016020">
    <property type="term" value="C:membrane"/>
    <property type="evidence" value="ECO:0007669"/>
    <property type="project" value="UniProtKB-SubCell"/>
</dbReference>
<dbReference type="AlphaFoldDB" id="A0A6A5WB38"/>
<reference evidence="7" key="1">
    <citation type="journal article" date="2020" name="Stud. Mycol.">
        <title>101 Dothideomycetes genomes: a test case for predicting lifestyles and emergence of pathogens.</title>
        <authorList>
            <person name="Haridas S."/>
            <person name="Albert R."/>
            <person name="Binder M."/>
            <person name="Bloem J."/>
            <person name="Labutti K."/>
            <person name="Salamov A."/>
            <person name="Andreopoulos B."/>
            <person name="Baker S."/>
            <person name="Barry K."/>
            <person name="Bills G."/>
            <person name="Bluhm B."/>
            <person name="Cannon C."/>
            <person name="Castanera R."/>
            <person name="Culley D."/>
            <person name="Daum C."/>
            <person name="Ezra D."/>
            <person name="Gonzalez J."/>
            <person name="Henrissat B."/>
            <person name="Kuo A."/>
            <person name="Liang C."/>
            <person name="Lipzen A."/>
            <person name="Lutzoni F."/>
            <person name="Magnuson J."/>
            <person name="Mondo S."/>
            <person name="Nolan M."/>
            <person name="Ohm R."/>
            <person name="Pangilinan J."/>
            <person name="Park H.-J."/>
            <person name="Ramirez L."/>
            <person name="Alfaro M."/>
            <person name="Sun H."/>
            <person name="Tritt A."/>
            <person name="Yoshinaga Y."/>
            <person name="Zwiers L.-H."/>
            <person name="Turgeon B."/>
            <person name="Goodwin S."/>
            <person name="Spatafora J."/>
            <person name="Crous P."/>
            <person name="Grigoriev I."/>
        </authorList>
    </citation>
    <scope>NUCLEOTIDE SEQUENCE</scope>
    <source>
        <strain evidence="7">CBS 123094</strain>
    </source>
</reference>
<evidence type="ECO:0008006" key="9">
    <source>
        <dbReference type="Google" id="ProtNLM"/>
    </source>
</evidence>
<proteinExistence type="predicted"/>
<dbReference type="Proteomes" id="UP000799779">
    <property type="component" value="Unassembled WGS sequence"/>
</dbReference>
<evidence type="ECO:0000313" key="8">
    <source>
        <dbReference type="Proteomes" id="UP000799779"/>
    </source>
</evidence>
<evidence type="ECO:0000256" key="6">
    <source>
        <dbReference type="SAM" id="Phobius"/>
    </source>
</evidence>
<dbReference type="EMBL" id="ML977598">
    <property type="protein sequence ID" value="KAF1999100.1"/>
    <property type="molecule type" value="Genomic_DNA"/>
</dbReference>
<sequence>MPSLDAVYQPLTVYAQHDSLAPCMDTCDELQGYNGCDLAACWCKKANLDLRITSLKSCASLRCTFQNMNTQTDLDSLSAIQVQYCIDKGFSPAGMTVPSTVEAATTTAGSDFSVTAGVTTTTARQTSGPQTTLPSDPSFSFTETLVPTTTSPFSASSSNPTSSRPNSSVMSTAAKAGIAIGGTFCILLAIVIVLLLKRRRTQLPPQYMPPPPNNFQNGPYPPPHMAPTPYSNISPYAPPPPIQEPMPTHPRPRTPVSPMEEKFIPVTVARKDAPKALTKSEAGTPLASLAVAHANDPREYEVHGSVPPPRHEVGNDGQITNTVSARGMELDGRPQQYQQSAQGPVYGQELDAGQHGWGQNQNQRQELPGPNQGYGYGGAYELGSGR</sequence>
<evidence type="ECO:0000256" key="2">
    <source>
        <dbReference type="ARBA" id="ARBA00022692"/>
    </source>
</evidence>
<feature type="region of interest" description="Disordered" evidence="5">
    <location>
        <begin position="295"/>
        <end position="318"/>
    </location>
</feature>
<evidence type="ECO:0000313" key="7">
    <source>
        <dbReference type="EMBL" id="KAF1999100.1"/>
    </source>
</evidence>
<feature type="compositionally biased region" description="Low complexity" evidence="5">
    <location>
        <begin position="119"/>
        <end position="128"/>
    </location>
</feature>
<keyword evidence="2 6" id="KW-0812">Transmembrane</keyword>
<keyword evidence="4 6" id="KW-0472">Membrane</keyword>
<feature type="compositionally biased region" description="Gly residues" evidence="5">
    <location>
        <begin position="372"/>
        <end position="386"/>
    </location>
</feature>
<feature type="compositionally biased region" description="Polar residues" evidence="5">
    <location>
        <begin position="129"/>
        <end position="141"/>
    </location>
</feature>
<comment type="subcellular location">
    <subcellularLocation>
        <location evidence="1">Membrane</location>
        <topology evidence="1">Single-pass membrane protein</topology>
    </subcellularLocation>
</comment>
<evidence type="ECO:0000256" key="1">
    <source>
        <dbReference type="ARBA" id="ARBA00004167"/>
    </source>
</evidence>
<protein>
    <recommendedName>
        <fullName evidence="9">Extracellular membrane protein CFEM domain-containing protein</fullName>
    </recommendedName>
</protein>
<evidence type="ECO:0000256" key="3">
    <source>
        <dbReference type="ARBA" id="ARBA00022989"/>
    </source>
</evidence>
<accession>A0A6A5WB38</accession>
<evidence type="ECO:0000256" key="5">
    <source>
        <dbReference type="SAM" id="MobiDB-lite"/>
    </source>
</evidence>
<dbReference type="PANTHER" id="PTHR15549:SF30">
    <property type="entry name" value="MID2 DOMAIN-CONTAINING PROTEIN"/>
    <property type="match status" value="1"/>
</dbReference>
<dbReference type="PANTHER" id="PTHR15549">
    <property type="entry name" value="PAIRED IMMUNOGLOBULIN-LIKE TYPE 2 RECEPTOR"/>
    <property type="match status" value="1"/>
</dbReference>
<dbReference type="OrthoDB" id="3798478at2759"/>
<keyword evidence="3 6" id="KW-1133">Transmembrane helix</keyword>